<comment type="caution">
    <text evidence="1">The sequence shown here is derived from an EMBL/GenBank/DDBJ whole genome shotgun (WGS) entry which is preliminary data.</text>
</comment>
<gene>
    <name evidence="1" type="ORF">T05_15793</name>
</gene>
<protein>
    <submittedName>
        <fullName evidence="1">Uncharacterized protein</fullName>
    </submittedName>
</protein>
<evidence type="ECO:0000313" key="2">
    <source>
        <dbReference type="Proteomes" id="UP000055048"/>
    </source>
</evidence>
<dbReference type="Proteomes" id="UP000055048">
    <property type="component" value="Unassembled WGS sequence"/>
</dbReference>
<keyword evidence="2" id="KW-1185">Reference proteome</keyword>
<evidence type="ECO:0000313" key="1">
    <source>
        <dbReference type="EMBL" id="KRX51076.1"/>
    </source>
</evidence>
<reference evidence="1 2" key="1">
    <citation type="submission" date="2015-01" db="EMBL/GenBank/DDBJ databases">
        <title>Evolution of Trichinella species and genotypes.</title>
        <authorList>
            <person name="Korhonen P.K."/>
            <person name="Edoardo P."/>
            <person name="Giuseppe L.R."/>
            <person name="Gasser R.B."/>
        </authorList>
    </citation>
    <scope>NUCLEOTIDE SEQUENCE [LARGE SCALE GENOMIC DNA]</scope>
    <source>
        <strain evidence="1">ISS417</strain>
    </source>
</reference>
<accession>A0A0V0UI12</accession>
<name>A0A0V0UI12_9BILA</name>
<organism evidence="1 2">
    <name type="scientific">Trichinella murrelli</name>
    <dbReference type="NCBI Taxonomy" id="144512"/>
    <lineage>
        <taxon>Eukaryota</taxon>
        <taxon>Metazoa</taxon>
        <taxon>Ecdysozoa</taxon>
        <taxon>Nematoda</taxon>
        <taxon>Enoplea</taxon>
        <taxon>Dorylaimia</taxon>
        <taxon>Trichinellida</taxon>
        <taxon>Trichinellidae</taxon>
        <taxon>Trichinella</taxon>
    </lineage>
</organism>
<dbReference type="EMBL" id="JYDJ01000001">
    <property type="protein sequence ID" value="KRX51076.1"/>
    <property type="molecule type" value="Genomic_DNA"/>
</dbReference>
<sequence>MVNLFYELLVFNSYPLLKLACKTAINCINLISTQNNSFIEMRQIKMSVHVTTAIILKITISSRRINGLFGVSKIEIE</sequence>
<dbReference type="AlphaFoldDB" id="A0A0V0UI12"/>
<proteinExistence type="predicted"/>